<feature type="domain" description="Transglutaminase-like" evidence="1">
    <location>
        <begin position="184"/>
        <end position="255"/>
    </location>
</feature>
<dbReference type="PANTHER" id="PTHR33490:SF7">
    <property type="entry name" value="BLR2979 PROTEIN"/>
    <property type="match status" value="1"/>
</dbReference>
<reference evidence="2 3" key="1">
    <citation type="submission" date="2019-02" db="EMBL/GenBank/DDBJ databases">
        <title>Deep-cultivation of Planctomycetes and their phenomic and genomic characterization uncovers novel biology.</title>
        <authorList>
            <person name="Wiegand S."/>
            <person name="Jogler M."/>
            <person name="Boedeker C."/>
            <person name="Pinto D."/>
            <person name="Vollmers J."/>
            <person name="Rivas-Marin E."/>
            <person name="Kohn T."/>
            <person name="Peeters S.H."/>
            <person name="Heuer A."/>
            <person name="Rast P."/>
            <person name="Oberbeckmann S."/>
            <person name="Bunk B."/>
            <person name="Jeske O."/>
            <person name="Meyerdierks A."/>
            <person name="Storesund J.E."/>
            <person name="Kallscheuer N."/>
            <person name="Luecker S."/>
            <person name="Lage O.M."/>
            <person name="Pohl T."/>
            <person name="Merkel B.J."/>
            <person name="Hornburger P."/>
            <person name="Mueller R.-W."/>
            <person name="Bruemmer F."/>
            <person name="Labrenz M."/>
            <person name="Spormann A.M."/>
            <person name="Op den Camp H."/>
            <person name="Overmann J."/>
            <person name="Amann R."/>
            <person name="Jetten M.S.M."/>
            <person name="Mascher T."/>
            <person name="Medema M.H."/>
            <person name="Devos D.P."/>
            <person name="Kaster A.-K."/>
            <person name="Ovreas L."/>
            <person name="Rohde M."/>
            <person name="Galperin M.Y."/>
            <person name="Jogler C."/>
        </authorList>
    </citation>
    <scope>NUCLEOTIDE SEQUENCE [LARGE SCALE GENOMIC DNA]</scope>
    <source>
        <strain evidence="2 3">TBK1r</strain>
    </source>
</reference>
<dbReference type="SMART" id="SM00460">
    <property type="entry name" value="TGc"/>
    <property type="match status" value="1"/>
</dbReference>
<gene>
    <name evidence="2" type="primary">tgpA_3</name>
    <name evidence="2" type="ORF">TBK1r_69350</name>
</gene>
<proteinExistence type="predicted"/>
<dbReference type="Pfam" id="PF08379">
    <property type="entry name" value="Bact_transglu_N"/>
    <property type="match status" value="1"/>
</dbReference>
<keyword evidence="3" id="KW-1185">Reference proteome</keyword>
<dbReference type="EMBL" id="CP036432">
    <property type="protein sequence ID" value="QDV87903.1"/>
    <property type="molecule type" value="Genomic_DNA"/>
</dbReference>
<accession>A0ABX5Y0V4</accession>
<evidence type="ECO:0000313" key="3">
    <source>
        <dbReference type="Proteomes" id="UP000318081"/>
    </source>
</evidence>
<dbReference type="Gene3D" id="3.10.620.30">
    <property type="match status" value="1"/>
</dbReference>
<dbReference type="Pfam" id="PF01841">
    <property type="entry name" value="Transglut_core"/>
    <property type="match status" value="1"/>
</dbReference>
<keyword evidence="2" id="KW-0012">Acyltransferase</keyword>
<sequence length="315" mass="34605">MNENANDDAQIRYRVRHLTEYRYSNNVAVCQNQVRMQPVTGGNVTCERTDLSIAPEPTSRDEHIDYFGNRVITFSIEAIHKSLTVDVESIVAVSAQMTTETQPSPEWETLLATSPDDLRRPMIDEHRFGSPRITPSEPFAKYAVGSFTPRRNIIDAALDLTRRINADFKYDTTATTVATTTKEAFTLRAGVCQDFAHVEIACLRAMGLAARYVSGYLRTLPPPGKERLIGADESHAWVEVYAGETIGWLGLDPTNACLVGTDHIPVCIGRDYDDVSPMRGVVLGGGTNTLKVSVDVEPIEPRERTSQASGSNGAG</sequence>
<organism evidence="2 3">
    <name type="scientific">Stieleria magnilauensis</name>
    <dbReference type="NCBI Taxonomy" id="2527963"/>
    <lineage>
        <taxon>Bacteria</taxon>
        <taxon>Pseudomonadati</taxon>
        <taxon>Planctomycetota</taxon>
        <taxon>Planctomycetia</taxon>
        <taxon>Pirellulales</taxon>
        <taxon>Pirellulaceae</taxon>
        <taxon>Stieleria</taxon>
    </lineage>
</organism>
<dbReference type="InterPro" id="IPR002931">
    <property type="entry name" value="Transglutaminase-like"/>
</dbReference>
<protein>
    <submittedName>
        <fullName evidence="2">Protein-glutamine gamma-glutamyltransferase</fullName>
        <ecNumber evidence="2">2.3.2.13</ecNumber>
    </submittedName>
</protein>
<dbReference type="GO" id="GO:0003810">
    <property type="term" value="F:protein-glutamine gamma-glutamyltransferase activity"/>
    <property type="evidence" value="ECO:0007669"/>
    <property type="project" value="UniProtKB-EC"/>
</dbReference>
<dbReference type="InterPro" id="IPR038765">
    <property type="entry name" value="Papain-like_cys_pep_sf"/>
</dbReference>
<name>A0ABX5Y0V4_9BACT</name>
<dbReference type="Proteomes" id="UP000318081">
    <property type="component" value="Chromosome"/>
</dbReference>
<evidence type="ECO:0000313" key="2">
    <source>
        <dbReference type="EMBL" id="QDV87903.1"/>
    </source>
</evidence>
<dbReference type="InterPro" id="IPR013589">
    <property type="entry name" value="Bac_transglu_N"/>
</dbReference>
<keyword evidence="2" id="KW-0808">Transferase</keyword>
<dbReference type="EC" id="2.3.2.13" evidence="2"/>
<dbReference type="SUPFAM" id="SSF54001">
    <property type="entry name" value="Cysteine proteinases"/>
    <property type="match status" value="1"/>
</dbReference>
<dbReference type="PANTHER" id="PTHR33490">
    <property type="entry name" value="BLR5614 PROTEIN-RELATED"/>
    <property type="match status" value="1"/>
</dbReference>
<dbReference type="RefSeq" id="WP_145219840.1">
    <property type="nucleotide sequence ID" value="NZ_CP036432.1"/>
</dbReference>
<evidence type="ECO:0000259" key="1">
    <source>
        <dbReference type="SMART" id="SM00460"/>
    </source>
</evidence>